<dbReference type="AlphaFoldDB" id="A0A059ZZ48"/>
<sequence>MSTEENTTQEEQVVPEEPHFVEPSKVVSYAAKGEEYLEFQWISDRLVFPGKIAARQRDREIVKLALFCLKAKMQEIQEKNGRPFVPSESLKIDD</sequence>
<organism evidence="1 2">
    <name type="scientific">Acidithiobacillus caldus (strain ATCC 51756 / DSM 8584 / KU)</name>
    <dbReference type="NCBI Taxonomy" id="637389"/>
    <lineage>
        <taxon>Bacteria</taxon>
        <taxon>Pseudomonadati</taxon>
        <taxon>Pseudomonadota</taxon>
        <taxon>Acidithiobacillia</taxon>
        <taxon>Acidithiobacillales</taxon>
        <taxon>Acidithiobacillaceae</taxon>
        <taxon>Acidithiobacillus</taxon>
    </lineage>
</organism>
<protein>
    <submittedName>
        <fullName evidence="1">Uncharacterized protein</fullName>
    </submittedName>
</protein>
<proteinExistence type="predicted"/>
<evidence type="ECO:0000313" key="2">
    <source>
        <dbReference type="Proteomes" id="UP000005522"/>
    </source>
</evidence>
<gene>
    <name evidence="1" type="ORF">Acaty_m0202</name>
</gene>
<name>A0A059ZZ48_ACICK</name>
<keyword evidence="1" id="KW-0614">Plasmid</keyword>
<dbReference type="EMBL" id="CP005987">
    <property type="protein sequence ID" value="AIA56775.1"/>
    <property type="molecule type" value="Genomic_DNA"/>
</dbReference>
<dbReference type="KEGG" id="acz:Acaty_m0202"/>
<geneLocation type="plasmid" evidence="2">
    <name>megaPlasmid mpAca1.1</name>
</geneLocation>
<dbReference type="HOGENOM" id="CLU_2379648_0_0_6"/>
<dbReference type="Proteomes" id="UP000005522">
    <property type="component" value="Plasmid megap mpAca1.1"/>
</dbReference>
<accession>A0A059ZZ48</accession>
<evidence type="ECO:0000313" key="1">
    <source>
        <dbReference type="EMBL" id="AIA56775.1"/>
    </source>
</evidence>
<dbReference type="RefSeq" id="WP_004872523.1">
    <property type="nucleotide sequence ID" value="NZ_CP005987.1"/>
</dbReference>
<reference evidence="1 2" key="1">
    <citation type="journal article" date="2009" name="J. Bacteriol.">
        <title>Draft genome sequence of the extremely acidophilic bacterium Acidithiobacillus caldus ATCC 51756 reveals metabolic versatility in the genus Acidithiobacillus.</title>
        <authorList>
            <person name="Valdes J."/>
            <person name="Quatrini R."/>
            <person name="Hallberg K."/>
            <person name="Dopson M."/>
            <person name="Valenzuela P.D."/>
            <person name="Holmes D.S."/>
        </authorList>
    </citation>
    <scope>NUCLEOTIDE SEQUENCE [LARGE SCALE GENOMIC DNA]</scope>
    <source>
        <strain evidence="2">ATCC 51756 / DSM 8584 / KU</strain>
        <plasmid evidence="2">megaPlasmid mpAca1.1</plasmid>
    </source>
</reference>